<gene>
    <name evidence="2" type="ORF">NH26_14565</name>
</gene>
<dbReference type="AlphaFoldDB" id="A0A1S1Z2K8"/>
<comment type="caution">
    <text evidence="2">The sequence shown here is derived from an EMBL/GenBank/DDBJ whole genome shotgun (WGS) entry which is preliminary data.</text>
</comment>
<keyword evidence="1" id="KW-1133">Transmembrane helix</keyword>
<dbReference type="Proteomes" id="UP000179797">
    <property type="component" value="Unassembled WGS sequence"/>
</dbReference>
<keyword evidence="1" id="KW-0812">Transmembrane</keyword>
<reference evidence="2 3" key="1">
    <citation type="journal article" date="2012" name="Int. J. Syst. Evol. Microbiol.">
        <title>Flammeovirga pacifica sp. nov., isolated from deep-sea sediment.</title>
        <authorList>
            <person name="Xu H."/>
            <person name="Fu Y."/>
            <person name="Yang N."/>
            <person name="Ding Z."/>
            <person name="Lai Q."/>
            <person name="Zeng R."/>
        </authorList>
    </citation>
    <scope>NUCLEOTIDE SEQUENCE [LARGE SCALE GENOMIC DNA]</scope>
    <source>
        <strain evidence="3">DSM 24597 / LMG 26175 / WPAGA1</strain>
    </source>
</reference>
<keyword evidence="3" id="KW-1185">Reference proteome</keyword>
<keyword evidence="1" id="KW-0472">Membrane</keyword>
<organism evidence="2 3">
    <name type="scientific">Flammeovirga pacifica</name>
    <dbReference type="NCBI Taxonomy" id="915059"/>
    <lineage>
        <taxon>Bacteria</taxon>
        <taxon>Pseudomonadati</taxon>
        <taxon>Bacteroidota</taxon>
        <taxon>Cytophagia</taxon>
        <taxon>Cytophagales</taxon>
        <taxon>Flammeovirgaceae</taxon>
        <taxon>Flammeovirga</taxon>
    </lineage>
</organism>
<protein>
    <submittedName>
        <fullName evidence="2">Uncharacterized protein</fullName>
    </submittedName>
</protein>
<dbReference type="RefSeq" id="WP_044227325.1">
    <property type="nucleotide sequence ID" value="NZ_JRYR02000001.1"/>
</dbReference>
<sequence length="70" mass="7898">MKQDKAPLVIGILLLIGVMILNLTGRISQEVSILIEFFCIGLISSSTYIYFVNNNSDEKISTYIKRLFKA</sequence>
<accession>A0A1S1Z2K8</accession>
<evidence type="ECO:0000313" key="2">
    <source>
        <dbReference type="EMBL" id="OHX67481.1"/>
    </source>
</evidence>
<dbReference type="EMBL" id="JRYR02000001">
    <property type="protein sequence ID" value="OHX67481.1"/>
    <property type="molecule type" value="Genomic_DNA"/>
</dbReference>
<proteinExistence type="predicted"/>
<feature type="transmembrane region" description="Helical" evidence="1">
    <location>
        <begin position="31"/>
        <end position="51"/>
    </location>
</feature>
<dbReference type="STRING" id="915059.NH26_14565"/>
<feature type="transmembrane region" description="Helical" evidence="1">
    <location>
        <begin position="6"/>
        <end position="24"/>
    </location>
</feature>
<evidence type="ECO:0000256" key="1">
    <source>
        <dbReference type="SAM" id="Phobius"/>
    </source>
</evidence>
<name>A0A1S1Z2K8_FLAPC</name>
<evidence type="ECO:0000313" key="3">
    <source>
        <dbReference type="Proteomes" id="UP000179797"/>
    </source>
</evidence>